<protein>
    <recommendedName>
        <fullName evidence="1">Squalene monooxygenase</fullName>
        <ecNumber evidence="1">1.14.14.17</ecNumber>
    </recommendedName>
</protein>
<accession>A0ABR2EQU7</accession>
<evidence type="ECO:0000313" key="3">
    <source>
        <dbReference type="Proteomes" id="UP001472677"/>
    </source>
</evidence>
<gene>
    <name evidence="2" type="ORF">V6N12_036523</name>
</gene>
<comment type="similarity">
    <text evidence="1">Belongs to the squalene monooxygenase family.</text>
</comment>
<comment type="cofactor">
    <cofactor evidence="1">
        <name>FAD</name>
        <dbReference type="ChEBI" id="CHEBI:57692"/>
    </cofactor>
</comment>
<name>A0ABR2EQU7_9ROSI</name>
<keyword evidence="1" id="KW-1133">Transmembrane helix</keyword>
<keyword evidence="1" id="KW-0274">FAD</keyword>
<dbReference type="PANTHER" id="PTHR10835">
    <property type="entry name" value="SQUALENE MONOOXYGENASE"/>
    <property type="match status" value="1"/>
</dbReference>
<organism evidence="2 3">
    <name type="scientific">Hibiscus sabdariffa</name>
    <name type="common">roselle</name>
    <dbReference type="NCBI Taxonomy" id="183260"/>
    <lineage>
        <taxon>Eukaryota</taxon>
        <taxon>Viridiplantae</taxon>
        <taxon>Streptophyta</taxon>
        <taxon>Embryophyta</taxon>
        <taxon>Tracheophyta</taxon>
        <taxon>Spermatophyta</taxon>
        <taxon>Magnoliopsida</taxon>
        <taxon>eudicotyledons</taxon>
        <taxon>Gunneridae</taxon>
        <taxon>Pentapetalae</taxon>
        <taxon>rosids</taxon>
        <taxon>malvids</taxon>
        <taxon>Malvales</taxon>
        <taxon>Malvaceae</taxon>
        <taxon>Malvoideae</taxon>
        <taxon>Hibiscus</taxon>
    </lineage>
</organism>
<proteinExistence type="inferred from homology"/>
<dbReference type="PANTHER" id="PTHR10835:SF8">
    <property type="entry name" value="SQUALENE MONOOXYGENASE"/>
    <property type="match status" value="1"/>
</dbReference>
<evidence type="ECO:0000313" key="2">
    <source>
        <dbReference type="EMBL" id="KAK8564398.1"/>
    </source>
</evidence>
<keyword evidence="1" id="KW-0285">Flavoprotein</keyword>
<keyword evidence="3" id="KW-1185">Reference proteome</keyword>
<dbReference type="Proteomes" id="UP001472677">
    <property type="component" value="Unassembled WGS sequence"/>
</dbReference>
<sequence length="116" mass="12608">MPGRYLKLTEFGLEDCVDEIDAPRMLQLFTSIPSSSVSLEQGTVTSLLEENGTVKGVHYKDTNGRVLMAYAPLTIVLAMALYSVGIESVVLRVRFKGNGIEGISSRESKEGPLSLD</sequence>
<keyword evidence="1" id="KW-0560">Oxidoreductase</keyword>
<feature type="transmembrane region" description="Helical" evidence="1">
    <location>
        <begin position="67"/>
        <end position="86"/>
    </location>
</feature>
<dbReference type="EC" id="1.14.14.17" evidence="1"/>
<comment type="function">
    <text evidence="1">Catalyzes the stereospecific oxidation of squalene to (S)-2,3-epoxysqualene, and is considered to be a rate-limiting enzyme in steroid biosynthesis.</text>
</comment>
<reference evidence="2 3" key="1">
    <citation type="journal article" date="2024" name="G3 (Bethesda)">
        <title>Genome assembly of Hibiscus sabdariffa L. provides insights into metabolisms of medicinal natural products.</title>
        <authorList>
            <person name="Kim T."/>
        </authorList>
    </citation>
    <scope>NUCLEOTIDE SEQUENCE [LARGE SCALE GENOMIC DNA]</scope>
    <source>
        <strain evidence="2">TK-2024</strain>
        <tissue evidence="2">Old leaves</tissue>
    </source>
</reference>
<comment type="subcellular location">
    <subcellularLocation>
        <location evidence="1">Membrane</location>
        <topology evidence="1">Multi-pass membrane protein</topology>
    </subcellularLocation>
</comment>
<keyword evidence="1" id="KW-0472">Membrane</keyword>
<comment type="catalytic activity">
    <reaction evidence="1">
        <text>squalene + reduced [NADPH--hemoprotein reductase] + O2 = (S)-2,3-epoxysqualene + oxidized [NADPH--hemoprotein reductase] + H2O + H(+)</text>
        <dbReference type="Rhea" id="RHEA:25282"/>
        <dbReference type="Rhea" id="RHEA-COMP:11964"/>
        <dbReference type="Rhea" id="RHEA-COMP:11965"/>
        <dbReference type="ChEBI" id="CHEBI:15377"/>
        <dbReference type="ChEBI" id="CHEBI:15378"/>
        <dbReference type="ChEBI" id="CHEBI:15379"/>
        <dbReference type="ChEBI" id="CHEBI:15440"/>
        <dbReference type="ChEBI" id="CHEBI:15441"/>
        <dbReference type="ChEBI" id="CHEBI:57618"/>
        <dbReference type="ChEBI" id="CHEBI:58210"/>
        <dbReference type="EC" id="1.14.14.17"/>
    </reaction>
</comment>
<dbReference type="EMBL" id="JBBPBM010000011">
    <property type="protein sequence ID" value="KAK8564398.1"/>
    <property type="molecule type" value="Genomic_DNA"/>
</dbReference>
<evidence type="ECO:0000256" key="1">
    <source>
        <dbReference type="RuleBase" id="RU367121"/>
    </source>
</evidence>
<dbReference type="InterPro" id="IPR040125">
    <property type="entry name" value="Squalene_monox"/>
</dbReference>
<keyword evidence="1" id="KW-0812">Transmembrane</keyword>
<comment type="caution">
    <text evidence="2">The sequence shown here is derived from an EMBL/GenBank/DDBJ whole genome shotgun (WGS) entry which is preliminary data.</text>
</comment>
<comment type="caution">
    <text evidence="1">Lacks conserved residue(s) required for the propagation of feature annotation.</text>
</comment>